<dbReference type="Gene3D" id="3.30.470.20">
    <property type="entry name" value="ATP-grasp fold, B domain"/>
    <property type="match status" value="1"/>
</dbReference>
<dbReference type="GO" id="GO:0046872">
    <property type="term" value="F:metal ion binding"/>
    <property type="evidence" value="ECO:0007669"/>
    <property type="project" value="InterPro"/>
</dbReference>
<keyword evidence="1" id="KW-0067">ATP-binding</keyword>
<dbReference type="GO" id="GO:0005737">
    <property type="term" value="C:cytoplasm"/>
    <property type="evidence" value="ECO:0007669"/>
    <property type="project" value="TreeGrafter"/>
</dbReference>
<dbReference type="RefSeq" id="WP_107215511.1">
    <property type="nucleotide sequence ID" value="NZ_KZ686269.1"/>
</dbReference>
<evidence type="ECO:0000313" key="4">
    <source>
        <dbReference type="Proteomes" id="UP000240912"/>
    </source>
</evidence>
<proteinExistence type="predicted"/>
<dbReference type="InterPro" id="IPR011761">
    <property type="entry name" value="ATP-grasp"/>
</dbReference>
<dbReference type="Gene3D" id="3.30.1490.20">
    <property type="entry name" value="ATP-grasp fold, A domain"/>
    <property type="match status" value="1"/>
</dbReference>
<organism evidence="3 4">
    <name type="scientific">Pedobacter yulinensis</name>
    <dbReference type="NCBI Taxonomy" id="2126353"/>
    <lineage>
        <taxon>Bacteria</taxon>
        <taxon>Pseudomonadati</taxon>
        <taxon>Bacteroidota</taxon>
        <taxon>Sphingobacteriia</taxon>
        <taxon>Sphingobacteriales</taxon>
        <taxon>Sphingobacteriaceae</taxon>
        <taxon>Pedobacter</taxon>
    </lineage>
</organism>
<dbReference type="Pfam" id="PF08443">
    <property type="entry name" value="RimK"/>
    <property type="match status" value="1"/>
</dbReference>
<dbReference type="PANTHER" id="PTHR21621:SF0">
    <property type="entry name" value="BETA-CITRYLGLUTAMATE SYNTHASE B-RELATED"/>
    <property type="match status" value="1"/>
</dbReference>
<name>A0A2T3HLI4_9SPHI</name>
<evidence type="ECO:0000259" key="2">
    <source>
        <dbReference type="PROSITE" id="PS50975"/>
    </source>
</evidence>
<keyword evidence="1" id="KW-0547">Nucleotide-binding</keyword>
<dbReference type="EMBL" id="PYLS01000005">
    <property type="protein sequence ID" value="PST83251.1"/>
    <property type="molecule type" value="Genomic_DNA"/>
</dbReference>
<dbReference type="GO" id="GO:0016879">
    <property type="term" value="F:ligase activity, forming carbon-nitrogen bonds"/>
    <property type="evidence" value="ECO:0007669"/>
    <property type="project" value="TreeGrafter"/>
</dbReference>
<reference evidence="3 4" key="1">
    <citation type="submission" date="2018-03" db="EMBL/GenBank/DDBJ databases">
        <authorList>
            <person name="Keele B.F."/>
        </authorList>
    </citation>
    <scope>NUCLEOTIDE SEQUENCE [LARGE SCALE GENOMIC DNA]</scope>
    <source>
        <strain evidence="3 4">YL28-9</strain>
    </source>
</reference>
<gene>
    <name evidence="3" type="ORF">C7T94_11710</name>
</gene>
<dbReference type="PROSITE" id="PS50975">
    <property type="entry name" value="ATP_GRASP"/>
    <property type="match status" value="1"/>
</dbReference>
<sequence>MKKILKRFRRLAAIITLIRWPWLFRCYSRKASILLWIPKLSLRYFGTDAFVWDMATLASLVRKGERFRVVTGLQIGRFHNKKIFFTLSGTYNVYGFADHTSVLQHVAMQLEQQGNQVYPASREVLFWENKAHMHRAFKQLGVNEPESSICEDPATLLHMHPRFPFLIKSEHSCASKGLYKIGSRQELEQLIRDPEFQKYNKRIIVQELINMRRDLRVILVGKEIVAHYWRINLAPEWRPTATSKGSKVDFDSFPEHWRSHIQETFATLGLTTGAFDITWQNDDLDTPPLYLEVSPFYQPNPRMAAGNTPYSNYKTGLQLRRSWDVGYVRLIFAIKHKQVAAYLDPSGVSQPALAN</sequence>
<protein>
    <recommendedName>
        <fullName evidence="2">ATP-grasp domain-containing protein</fullName>
    </recommendedName>
</protein>
<dbReference type="InterPro" id="IPR013815">
    <property type="entry name" value="ATP_grasp_subdomain_1"/>
</dbReference>
<dbReference type="SUPFAM" id="SSF56059">
    <property type="entry name" value="Glutathione synthetase ATP-binding domain-like"/>
    <property type="match status" value="1"/>
</dbReference>
<dbReference type="PANTHER" id="PTHR21621">
    <property type="entry name" value="RIBOSOMAL PROTEIN S6 MODIFICATION PROTEIN"/>
    <property type="match status" value="1"/>
</dbReference>
<keyword evidence="4" id="KW-1185">Reference proteome</keyword>
<comment type="caution">
    <text evidence="3">The sequence shown here is derived from an EMBL/GenBank/DDBJ whole genome shotgun (WGS) entry which is preliminary data.</text>
</comment>
<evidence type="ECO:0000313" key="3">
    <source>
        <dbReference type="EMBL" id="PST83251.1"/>
    </source>
</evidence>
<dbReference type="GO" id="GO:0005524">
    <property type="term" value="F:ATP binding"/>
    <property type="evidence" value="ECO:0007669"/>
    <property type="project" value="UniProtKB-UniRule"/>
</dbReference>
<dbReference type="InterPro" id="IPR013651">
    <property type="entry name" value="ATP-grasp_RimK-type"/>
</dbReference>
<accession>A0A2T3HLI4</accession>
<feature type="domain" description="ATP-grasp" evidence="2">
    <location>
        <begin position="134"/>
        <end position="319"/>
    </location>
</feature>
<dbReference type="OrthoDB" id="1407247at2"/>
<dbReference type="AlphaFoldDB" id="A0A2T3HLI4"/>
<dbReference type="Proteomes" id="UP000240912">
    <property type="component" value="Unassembled WGS sequence"/>
</dbReference>
<evidence type="ECO:0000256" key="1">
    <source>
        <dbReference type="PROSITE-ProRule" id="PRU00409"/>
    </source>
</evidence>